<feature type="transmembrane region" description="Helical" evidence="1">
    <location>
        <begin position="140"/>
        <end position="165"/>
    </location>
</feature>
<feature type="transmembrane region" description="Helical" evidence="1">
    <location>
        <begin position="6"/>
        <end position="23"/>
    </location>
</feature>
<dbReference type="AlphaFoldDB" id="A0A177WXK3"/>
<feature type="transmembrane region" description="Helical" evidence="1">
    <location>
        <begin position="215"/>
        <end position="242"/>
    </location>
</feature>
<sequence>MAFIASFAAVSAIFSSIVIYGAGVGLSNAKTLTQGLIIVIATGAFLTQRALIVMRVEGVPTINCFSAHDGSFACLSILRLTVLFALYIRVKGVIKDRIYFHIATYLSVMSGVASVVLLNYQGLATPYLPGKCVQNFSSVFTAIINALLVGPYCILNLIMALPIIYTLNHAPRDSVSTSRIVNQTRLLVKFLQLIPLLLCMSLVLIIVAAPPSSNLFGFLVSLLFTEFCQIWLLLFPLVVLAADNLATTSDEHLLLGDHTPQRHSVAEQPGRRTSL</sequence>
<feature type="transmembrane region" description="Helical" evidence="1">
    <location>
        <begin position="98"/>
        <end position="120"/>
    </location>
</feature>
<reference evidence="2 3" key="1">
    <citation type="submission" date="2006-10" db="EMBL/GenBank/DDBJ databases">
        <title>The Genome Sequence of Batrachochytrium dendrobatidis JEL423.</title>
        <authorList>
            <consortium name="The Broad Institute Genome Sequencing Platform"/>
            <person name="Birren B."/>
            <person name="Lander E."/>
            <person name="Galagan J."/>
            <person name="Cuomo C."/>
            <person name="Devon K."/>
            <person name="Jaffe D."/>
            <person name="Butler J."/>
            <person name="Alvarez P."/>
            <person name="Gnerre S."/>
            <person name="Grabherr M."/>
            <person name="Kleber M."/>
            <person name="Mauceli E."/>
            <person name="Brockman W."/>
            <person name="Young S."/>
            <person name="LaButti K."/>
            <person name="Sykes S."/>
            <person name="DeCaprio D."/>
            <person name="Crawford M."/>
            <person name="Koehrsen M."/>
            <person name="Engels R."/>
            <person name="Montgomery P."/>
            <person name="Pearson M."/>
            <person name="Howarth C."/>
            <person name="Larson L."/>
            <person name="White J."/>
            <person name="O'Leary S."/>
            <person name="Kodira C."/>
            <person name="Zeng Q."/>
            <person name="Yandava C."/>
            <person name="Alvarado L."/>
            <person name="Longcore J."/>
            <person name="James T."/>
        </authorList>
    </citation>
    <scope>NUCLEOTIDE SEQUENCE [LARGE SCALE GENOMIC DNA]</scope>
    <source>
        <strain evidence="2 3">JEL423</strain>
    </source>
</reference>
<keyword evidence="1" id="KW-0812">Transmembrane</keyword>
<keyword evidence="1" id="KW-0472">Membrane</keyword>
<organism evidence="2 3">
    <name type="scientific">Batrachochytrium dendrobatidis (strain JEL423)</name>
    <dbReference type="NCBI Taxonomy" id="403673"/>
    <lineage>
        <taxon>Eukaryota</taxon>
        <taxon>Fungi</taxon>
        <taxon>Fungi incertae sedis</taxon>
        <taxon>Chytridiomycota</taxon>
        <taxon>Chytridiomycota incertae sedis</taxon>
        <taxon>Chytridiomycetes</taxon>
        <taxon>Rhizophydiales</taxon>
        <taxon>Rhizophydiales incertae sedis</taxon>
        <taxon>Batrachochytrium</taxon>
    </lineage>
</organism>
<name>A0A177WXK3_BATDL</name>
<evidence type="ECO:0000313" key="3">
    <source>
        <dbReference type="Proteomes" id="UP000077115"/>
    </source>
</evidence>
<keyword evidence="1" id="KW-1133">Transmembrane helix</keyword>
<gene>
    <name evidence="2" type="ORF">BDEG_27617</name>
</gene>
<accession>A0A177WXK3</accession>
<reference evidence="2 3" key="2">
    <citation type="submission" date="2016-05" db="EMBL/GenBank/DDBJ databases">
        <title>Lineage-specific infection strategies underlie the spectrum of fungal disease in amphibians.</title>
        <authorList>
            <person name="Cuomo C.A."/>
            <person name="Farrer R.A."/>
            <person name="James T."/>
            <person name="Longcore J."/>
            <person name="Birren B."/>
        </authorList>
    </citation>
    <scope>NUCLEOTIDE SEQUENCE [LARGE SCALE GENOMIC DNA]</scope>
    <source>
        <strain evidence="2 3">JEL423</strain>
    </source>
</reference>
<dbReference type="OrthoDB" id="2157850at2759"/>
<evidence type="ECO:0008006" key="4">
    <source>
        <dbReference type="Google" id="ProtNLM"/>
    </source>
</evidence>
<feature type="transmembrane region" description="Helical" evidence="1">
    <location>
        <begin position="35"/>
        <end position="53"/>
    </location>
</feature>
<feature type="transmembrane region" description="Helical" evidence="1">
    <location>
        <begin position="186"/>
        <end position="209"/>
    </location>
</feature>
<evidence type="ECO:0000256" key="1">
    <source>
        <dbReference type="SAM" id="Phobius"/>
    </source>
</evidence>
<dbReference type="Proteomes" id="UP000077115">
    <property type="component" value="Unassembled WGS sequence"/>
</dbReference>
<proteinExistence type="predicted"/>
<dbReference type="VEuPathDB" id="FungiDB:BDEG_27617"/>
<evidence type="ECO:0000313" key="2">
    <source>
        <dbReference type="EMBL" id="OAJ44384.1"/>
    </source>
</evidence>
<dbReference type="EMBL" id="DS022312">
    <property type="protein sequence ID" value="OAJ44384.1"/>
    <property type="molecule type" value="Genomic_DNA"/>
</dbReference>
<protein>
    <recommendedName>
        <fullName evidence="4">G-protein coupled receptors family 1 profile domain-containing protein</fullName>
    </recommendedName>
</protein>